<evidence type="ECO:0000313" key="3">
    <source>
        <dbReference type="Proteomes" id="UP000177625"/>
    </source>
</evidence>
<dbReference type="EMBL" id="FJVC01000198">
    <property type="protein sequence ID" value="CZT44939.1"/>
    <property type="molecule type" value="Genomic_DNA"/>
</dbReference>
<dbReference type="Proteomes" id="UP000177625">
    <property type="component" value="Unassembled WGS sequence"/>
</dbReference>
<feature type="region of interest" description="Disordered" evidence="1">
    <location>
        <begin position="1005"/>
        <end position="1046"/>
    </location>
</feature>
<protein>
    <submittedName>
        <fullName evidence="2">Uncharacterized protein</fullName>
    </submittedName>
</protein>
<feature type="region of interest" description="Disordered" evidence="1">
    <location>
        <begin position="1400"/>
        <end position="1419"/>
    </location>
</feature>
<feature type="region of interest" description="Disordered" evidence="1">
    <location>
        <begin position="249"/>
        <end position="271"/>
    </location>
</feature>
<feature type="region of interest" description="Disordered" evidence="1">
    <location>
        <begin position="1345"/>
        <end position="1375"/>
    </location>
</feature>
<feature type="region of interest" description="Disordered" evidence="1">
    <location>
        <begin position="300"/>
        <end position="350"/>
    </location>
</feature>
<keyword evidence="3" id="KW-1185">Reference proteome</keyword>
<feature type="region of interest" description="Disordered" evidence="1">
    <location>
        <begin position="101"/>
        <end position="167"/>
    </location>
</feature>
<feature type="region of interest" description="Disordered" evidence="1">
    <location>
        <begin position="202"/>
        <end position="237"/>
    </location>
</feature>
<feature type="compositionally biased region" description="Polar residues" evidence="1">
    <location>
        <begin position="1400"/>
        <end position="1412"/>
    </location>
</feature>
<evidence type="ECO:0000313" key="2">
    <source>
        <dbReference type="EMBL" id="CZT44939.1"/>
    </source>
</evidence>
<feature type="compositionally biased region" description="Polar residues" evidence="1">
    <location>
        <begin position="890"/>
        <end position="906"/>
    </location>
</feature>
<sequence length="1419" mass="153385">MASAPDLPPGTIPDEPQYTTEQLSRIHAAMMEELGLDRVANLHLADRGAPFESLQPLKQPKKKMKSEIAAWHTLHLDEGADPTKAPALDNIADGQLYRLRRGGLSSGHRGNDTPRGGHFSNGNRGGGRENRGGAAGHGGRSDHHGQSGRQFMGPGHQDDRSYASRTPGTFFNDARLRIHGSRHIDQVYDRLRGTISSVNVSLQHHSGQGPRNPLLDKRPKGKTHVQPPKAMHPQSSKFGKLADSDAFLGWAKFGGPSNPRPQPKPQPTVRLPPVAGVVSHPFQPICPSISVPSTPVVTDSGLVVHPPSSLGSQGLSGSRWGPSPQQPVQSPAAPTPHQTLPNPSTSLAPHDPPFICRNHVKFKMDNALSEMEGLATLRKNSNADELYTLELVSTSTNNILVNETVSYDAVFELDGYIVTYRAIQRATQMPPTWKIRFQLPLHATIFATYVIRNRLNAGHVDLPVSNMEHPLSNYFLGSQTPSSSAPETVVMFTNRNQEPGHVDAQNKEPNNISQDQYHPGFELGNTSDLAVFRQDSMDEDSETLITLGNDVDTYTLPTTIDSKIFELLDEVDQINLTESLFEKLGGDLEFFNMLTREMVRRGSIQAEEVSLDEVISDPAYILAVRDAVELFLSRSEAFSMLSNAYSKALVQHQGPKVLTFALSRRGLTFGPSFAVTENNDVFDSILIEGKASLVPSTADSGRKAEISSQVQEVAEDSSSPDLEVQNDTRIKYSPDDLLGLRDHAVAIEISEQPPRDRRSSTVRNAVIPIKIAPPVTTTDGWQNFSISHSNSETPAPIITAPAALGAPLDGLQTSTHAPAYSTDTPLNPVTVRSLALATNSWQLNAANKQLRPAPVTPEVPDSRVTAKVEPHPAPKNAWEAYAAAEESQASPQGLDTVDNTRNTPTEVTKPKLEVNSDFNPSVSPLSVAPVALSKRASSQKDQMTDDSGWAALLDITGTSKPVIKSESQVSKGNLRHHPSKSDINERLAKSFSDWSLSDRYTAAEPTTPTVESSLAAPQTDFTFQSSPAPSVSSRGEAPPRSSTAAFTPAGQAMKEKITAALISKQSLVASPFQSPRSSFARQSAVGSLLESSNPELKVVPTQVKQEQSAPSPITVKAEIDLNSSHARGITTTSTFVTIGNLKAASTSKMMQPKALVQDYRNVEFGGPLPAIVQSSSVSHKVPPKPSAEHRGFEFSSTLPPVAQISKPTFASGESVTQVLKSSAGLSASRWADAPEAPHFSGIGRHPPSPMGIQPAHRAGSFYPQGHQVVTPGFAPRRQTVLVEHSDGTFTSVTGLVMDGSVPIPLVPHDPNPQLSYQAYAENTRPSSGVHMSSTYHPAEFEFPQRPTTCHQHNSSFGSDSKINPVASNFHPSPQYTKMPALAEKRPALSHRRVNIQAQIQSRLNSSMTSPRNAYQGPEL</sequence>
<organism evidence="2 3">
    <name type="scientific">Rhynchosporium secalis</name>
    <name type="common">Barley scald fungus</name>
    <dbReference type="NCBI Taxonomy" id="38038"/>
    <lineage>
        <taxon>Eukaryota</taxon>
        <taxon>Fungi</taxon>
        <taxon>Dikarya</taxon>
        <taxon>Ascomycota</taxon>
        <taxon>Pezizomycotina</taxon>
        <taxon>Leotiomycetes</taxon>
        <taxon>Helotiales</taxon>
        <taxon>Ploettnerulaceae</taxon>
        <taxon>Rhynchosporium</taxon>
    </lineage>
</organism>
<feature type="compositionally biased region" description="Low complexity" evidence="1">
    <location>
        <begin position="308"/>
        <end position="336"/>
    </location>
</feature>
<feature type="compositionally biased region" description="Polar residues" evidence="1">
    <location>
        <begin position="337"/>
        <end position="347"/>
    </location>
</feature>
<feature type="region of interest" description="Disordered" evidence="1">
    <location>
        <begin position="698"/>
        <end position="723"/>
    </location>
</feature>
<feature type="region of interest" description="Disordered" evidence="1">
    <location>
        <begin position="883"/>
        <end position="908"/>
    </location>
</feature>
<name>A0A1E1M764_RHYSE</name>
<reference evidence="3" key="1">
    <citation type="submission" date="2016-03" db="EMBL/GenBank/DDBJ databases">
        <authorList>
            <person name="Guldener U."/>
        </authorList>
    </citation>
    <scope>NUCLEOTIDE SEQUENCE [LARGE SCALE GENOMIC DNA]</scope>
</reference>
<evidence type="ECO:0000256" key="1">
    <source>
        <dbReference type="SAM" id="MobiDB-lite"/>
    </source>
</evidence>
<proteinExistence type="predicted"/>
<feature type="compositionally biased region" description="Polar residues" evidence="1">
    <location>
        <begin position="706"/>
        <end position="720"/>
    </location>
</feature>
<feature type="compositionally biased region" description="Polar residues" evidence="1">
    <location>
        <begin position="1005"/>
        <end position="1033"/>
    </location>
</feature>
<gene>
    <name evidence="2" type="ORF">RSE6_05194</name>
</gene>
<accession>A0A1E1M764</accession>